<evidence type="ECO:0000313" key="11">
    <source>
        <dbReference type="EMBL" id="CUK12746.1"/>
    </source>
</evidence>
<dbReference type="EMBL" id="CYUD01000012">
    <property type="protein sequence ID" value="CUK12746.1"/>
    <property type="molecule type" value="Genomic_DNA"/>
</dbReference>
<comment type="function">
    <text evidence="9">Catalyzes the phospholipid dependent N-acylation of the N-terminal cysteine of apolipoprotein, the last step in lipoprotein maturation.</text>
</comment>
<keyword evidence="8 9" id="KW-0012">Acyltransferase</keyword>
<feature type="domain" description="CN hydrolase" evidence="10">
    <location>
        <begin position="225"/>
        <end position="463"/>
    </location>
</feature>
<proteinExistence type="inferred from homology"/>
<dbReference type="PANTHER" id="PTHR38686:SF1">
    <property type="entry name" value="APOLIPOPROTEIN N-ACYLTRANSFERASE"/>
    <property type="match status" value="1"/>
</dbReference>
<organism evidence="11 12">
    <name type="scientific">Ruegeria denitrificans</name>
    <dbReference type="NCBI Taxonomy" id="1715692"/>
    <lineage>
        <taxon>Bacteria</taxon>
        <taxon>Pseudomonadati</taxon>
        <taxon>Pseudomonadota</taxon>
        <taxon>Alphaproteobacteria</taxon>
        <taxon>Rhodobacterales</taxon>
        <taxon>Roseobacteraceae</taxon>
        <taxon>Ruegeria</taxon>
    </lineage>
</organism>
<comment type="catalytic activity">
    <reaction evidence="9">
        <text>N-terminal S-1,2-diacyl-sn-glyceryl-L-cysteinyl-[lipoprotein] + a glycerophospholipid = N-acyl-S-1,2-diacyl-sn-glyceryl-L-cysteinyl-[lipoprotein] + a 2-acyl-sn-glycero-3-phospholipid + H(+)</text>
        <dbReference type="Rhea" id="RHEA:48228"/>
        <dbReference type="Rhea" id="RHEA-COMP:14681"/>
        <dbReference type="Rhea" id="RHEA-COMP:14684"/>
        <dbReference type="ChEBI" id="CHEBI:15378"/>
        <dbReference type="ChEBI" id="CHEBI:136912"/>
        <dbReference type="ChEBI" id="CHEBI:140656"/>
        <dbReference type="ChEBI" id="CHEBI:140657"/>
        <dbReference type="ChEBI" id="CHEBI:140660"/>
        <dbReference type="EC" id="2.3.1.269"/>
    </reaction>
</comment>
<dbReference type="Gene3D" id="3.60.110.10">
    <property type="entry name" value="Carbon-nitrogen hydrolase"/>
    <property type="match status" value="1"/>
</dbReference>
<evidence type="ECO:0000313" key="12">
    <source>
        <dbReference type="Proteomes" id="UP000051260"/>
    </source>
</evidence>
<dbReference type="InterPro" id="IPR045378">
    <property type="entry name" value="LNT_N"/>
</dbReference>
<dbReference type="Pfam" id="PF00795">
    <property type="entry name" value="CN_hydrolase"/>
    <property type="match status" value="1"/>
</dbReference>
<dbReference type="HAMAP" id="MF_01148">
    <property type="entry name" value="Lnt"/>
    <property type="match status" value="1"/>
</dbReference>
<feature type="transmembrane region" description="Helical" evidence="9">
    <location>
        <begin position="158"/>
        <end position="179"/>
    </location>
</feature>
<dbReference type="Pfam" id="PF20154">
    <property type="entry name" value="LNT_N"/>
    <property type="match status" value="1"/>
</dbReference>
<evidence type="ECO:0000256" key="4">
    <source>
        <dbReference type="ARBA" id="ARBA00022679"/>
    </source>
</evidence>
<dbReference type="InterPro" id="IPR036526">
    <property type="entry name" value="C-N_Hydrolase_sf"/>
</dbReference>
<keyword evidence="3 9" id="KW-1003">Cell membrane</keyword>
<feature type="transmembrane region" description="Helical" evidence="9">
    <location>
        <begin position="191"/>
        <end position="211"/>
    </location>
</feature>
<feature type="transmembrane region" description="Helical" evidence="9">
    <location>
        <begin position="9"/>
        <end position="26"/>
    </location>
</feature>
<dbReference type="SUPFAM" id="SSF56317">
    <property type="entry name" value="Carbon-nitrogen hydrolase"/>
    <property type="match status" value="1"/>
</dbReference>
<evidence type="ECO:0000256" key="6">
    <source>
        <dbReference type="ARBA" id="ARBA00022989"/>
    </source>
</evidence>
<dbReference type="InterPro" id="IPR003010">
    <property type="entry name" value="C-N_Hydrolase"/>
</dbReference>
<evidence type="ECO:0000259" key="10">
    <source>
        <dbReference type="PROSITE" id="PS50263"/>
    </source>
</evidence>
<sequence length="498" mass="53292">MNPAQGWRFWLRCALAAFLGALAAFGLAPFGVWAATLIALVLLAPLFLSTETRGRAAWLGWAFATGYFAHGLSWIVEPFFVDAERHAWMAPFALIFMAGGLALFWALAFWIARRPKGGAVAQAAFLAVAVSLAEFARGYVLTGFPWAGLAQVWVSSPVAQLLSLFGPYGLGALTLLATLPLGAALTQRSGFALPIALTGAAACLALSYAAMRPAVTETGHVVRLIQPNAPQHQKWDPDYAPLFFARQIEFTAAQPRPDLIIWPETSVPAWLGSAQPYLNAVTDAAQGTPVFLGIQRGDGPRIYNSMIYLDEQGRQQGLYDKHHLAPFGEYVPFGEVMAKFGIYGMAATSGHGFSAGPGAALMNAGKLGKALPLICYEAVFTQDVLSAPGRADFLLQITNDAWFGTRSGPYQHLVQAQMRAIEQGLPMMRSANTGVSAMIDPLGRITKALPLGQAGFIDAKLPAPLAPTAYSKIGDVPVFVLLGALVALLWRNARRAHA</sequence>
<dbReference type="GO" id="GO:0042158">
    <property type="term" value="P:lipoprotein biosynthetic process"/>
    <property type="evidence" value="ECO:0007669"/>
    <property type="project" value="UniProtKB-UniRule"/>
</dbReference>
<evidence type="ECO:0000256" key="9">
    <source>
        <dbReference type="HAMAP-Rule" id="MF_01148"/>
    </source>
</evidence>
<dbReference type="UniPathway" id="UPA00666"/>
<dbReference type="STRING" id="1715692.RUE5091_03566"/>
<feature type="transmembrane region" description="Helical" evidence="9">
    <location>
        <begin position="32"/>
        <end position="49"/>
    </location>
</feature>
<evidence type="ECO:0000256" key="7">
    <source>
        <dbReference type="ARBA" id="ARBA00023136"/>
    </source>
</evidence>
<dbReference type="InterPro" id="IPR004563">
    <property type="entry name" value="Apolipo_AcylTrfase"/>
</dbReference>
<dbReference type="GO" id="GO:0005886">
    <property type="term" value="C:plasma membrane"/>
    <property type="evidence" value="ECO:0007669"/>
    <property type="project" value="UniProtKB-SubCell"/>
</dbReference>
<dbReference type="OrthoDB" id="9804277at2"/>
<feature type="transmembrane region" description="Helical" evidence="9">
    <location>
        <begin position="88"/>
        <end position="111"/>
    </location>
</feature>
<keyword evidence="6 9" id="KW-1133">Transmembrane helix</keyword>
<feature type="transmembrane region" description="Helical" evidence="9">
    <location>
        <begin position="469"/>
        <end position="490"/>
    </location>
</feature>
<comment type="similarity">
    <text evidence="2 9">Belongs to the CN hydrolase family. Apolipoprotein N-acyltransferase subfamily.</text>
</comment>
<dbReference type="PANTHER" id="PTHR38686">
    <property type="entry name" value="APOLIPOPROTEIN N-ACYLTRANSFERASE"/>
    <property type="match status" value="1"/>
</dbReference>
<dbReference type="AlphaFoldDB" id="A0A0N7MAK0"/>
<dbReference type="GO" id="GO:0016410">
    <property type="term" value="F:N-acyltransferase activity"/>
    <property type="evidence" value="ECO:0007669"/>
    <property type="project" value="UniProtKB-UniRule"/>
</dbReference>
<evidence type="ECO:0000256" key="8">
    <source>
        <dbReference type="ARBA" id="ARBA00023315"/>
    </source>
</evidence>
<keyword evidence="12" id="KW-1185">Reference proteome</keyword>
<evidence type="ECO:0000256" key="1">
    <source>
        <dbReference type="ARBA" id="ARBA00004651"/>
    </source>
</evidence>
<feature type="transmembrane region" description="Helical" evidence="9">
    <location>
        <begin position="56"/>
        <end position="76"/>
    </location>
</feature>
<evidence type="ECO:0000256" key="3">
    <source>
        <dbReference type="ARBA" id="ARBA00022475"/>
    </source>
</evidence>
<accession>A0A0N7MAK0</accession>
<comment type="subcellular location">
    <subcellularLocation>
        <location evidence="1 9">Cell membrane</location>
        <topology evidence="1 9">Multi-pass membrane protein</topology>
    </subcellularLocation>
</comment>
<protein>
    <recommendedName>
        <fullName evidence="9">Apolipoprotein N-acyltransferase</fullName>
        <shortName evidence="9">ALP N-acyltransferase</shortName>
        <ecNumber evidence="9">2.3.1.269</ecNumber>
    </recommendedName>
</protein>
<name>A0A0N7MAK0_9RHOB</name>
<evidence type="ECO:0000256" key="2">
    <source>
        <dbReference type="ARBA" id="ARBA00010065"/>
    </source>
</evidence>
<keyword evidence="5 9" id="KW-0812">Transmembrane</keyword>
<keyword evidence="11" id="KW-0449">Lipoprotein</keyword>
<dbReference type="PROSITE" id="PS50263">
    <property type="entry name" value="CN_HYDROLASE"/>
    <property type="match status" value="1"/>
</dbReference>
<keyword evidence="4 9" id="KW-0808">Transferase</keyword>
<evidence type="ECO:0000256" key="5">
    <source>
        <dbReference type="ARBA" id="ARBA00022692"/>
    </source>
</evidence>
<dbReference type="EC" id="2.3.1.269" evidence="9"/>
<dbReference type="CDD" id="cd07571">
    <property type="entry name" value="ALP_N-acyl_transferase"/>
    <property type="match status" value="1"/>
</dbReference>
<keyword evidence="7 9" id="KW-0472">Membrane</keyword>
<gene>
    <name evidence="9 11" type="primary">lnt</name>
    <name evidence="11" type="ORF">RUE5091_03566</name>
</gene>
<feature type="transmembrane region" description="Helical" evidence="9">
    <location>
        <begin position="123"/>
        <end position="146"/>
    </location>
</feature>
<comment type="pathway">
    <text evidence="9">Protein modification; lipoprotein biosynthesis (N-acyl transfer).</text>
</comment>
<dbReference type="RefSeq" id="WP_058283227.1">
    <property type="nucleotide sequence ID" value="NZ_CYUD01000012.1"/>
</dbReference>
<dbReference type="Proteomes" id="UP000051260">
    <property type="component" value="Unassembled WGS sequence"/>
</dbReference>
<reference evidence="12" key="1">
    <citation type="submission" date="2015-09" db="EMBL/GenBank/DDBJ databases">
        <authorList>
            <person name="Rodrigo-Torres L."/>
            <person name="Arahal D.R."/>
        </authorList>
    </citation>
    <scope>NUCLEOTIDE SEQUENCE [LARGE SCALE GENOMIC DNA]</scope>
    <source>
        <strain evidence="12">CECT 5091</strain>
    </source>
</reference>
<dbReference type="NCBIfam" id="TIGR00546">
    <property type="entry name" value="lnt"/>
    <property type="match status" value="1"/>
</dbReference>